<evidence type="ECO:0000256" key="12">
    <source>
        <dbReference type="ARBA" id="ARBA00023157"/>
    </source>
</evidence>
<evidence type="ECO:0000256" key="3">
    <source>
        <dbReference type="ARBA" id="ARBA00022525"/>
    </source>
</evidence>
<dbReference type="GO" id="GO:0006508">
    <property type="term" value="P:proteolysis"/>
    <property type="evidence" value="ECO:0007669"/>
    <property type="project" value="UniProtKB-KW"/>
</dbReference>
<dbReference type="Pfam" id="PF07974">
    <property type="entry name" value="EGF_2"/>
    <property type="match status" value="1"/>
</dbReference>
<dbReference type="HOGENOM" id="CLU_000468_0_0_1"/>
<dbReference type="InterPro" id="IPR036278">
    <property type="entry name" value="Sialidase_sf"/>
</dbReference>
<comment type="caution">
    <text evidence="17">Lacks conserved residue(s) required for the propagation of feature annotation.</text>
</comment>
<dbReference type="InterPro" id="IPR034968">
    <property type="entry name" value="Reelin"/>
</dbReference>
<evidence type="ECO:0000256" key="1">
    <source>
        <dbReference type="ARBA" id="ARBA00004498"/>
    </source>
</evidence>
<keyword evidence="10" id="KW-0106">Calcium</keyword>
<dbReference type="SUPFAM" id="SSF110296">
    <property type="entry name" value="Oligoxyloglucan reducing end-specific cellobiohydrolase"/>
    <property type="match status" value="1"/>
</dbReference>
<keyword evidence="12 17" id="KW-1015">Disulfide bond</keyword>
<dbReference type="CDD" id="cd08526">
    <property type="entry name" value="Reelin_subrepeat_2"/>
    <property type="match status" value="3"/>
</dbReference>
<keyword evidence="5" id="KW-0645">Protease</keyword>
<dbReference type="InParanoid" id="K1PII9"/>
<keyword evidence="8" id="KW-0720">Serine protease</keyword>
<proteinExistence type="inferred from homology"/>
<dbReference type="Gene3D" id="2.60.120.260">
    <property type="entry name" value="Galactose-binding domain-like"/>
    <property type="match status" value="21"/>
</dbReference>
<keyword evidence="4" id="KW-0272">Extracellular matrix</keyword>
<dbReference type="GO" id="GO:0007155">
    <property type="term" value="P:cell adhesion"/>
    <property type="evidence" value="ECO:0007669"/>
    <property type="project" value="UniProtKB-KW"/>
</dbReference>
<dbReference type="GO" id="GO:0007417">
    <property type="term" value="P:central nervous system development"/>
    <property type="evidence" value="ECO:0007669"/>
    <property type="project" value="InterPro"/>
</dbReference>
<dbReference type="InterPro" id="IPR013111">
    <property type="entry name" value="EGF_extracell"/>
</dbReference>
<feature type="disulfide bond" evidence="17">
    <location>
        <begin position="2213"/>
        <end position="2222"/>
    </location>
</feature>
<keyword evidence="3" id="KW-0964">Secreted</keyword>
<keyword evidence="17" id="KW-0245">EGF-like domain</keyword>
<evidence type="ECO:0000256" key="13">
    <source>
        <dbReference type="ARBA" id="ARBA00023773"/>
    </source>
</evidence>
<dbReference type="SUPFAM" id="SSF50939">
    <property type="entry name" value="Sialidases"/>
    <property type="match status" value="2"/>
</dbReference>
<evidence type="ECO:0000256" key="14">
    <source>
        <dbReference type="ARBA" id="ARBA00023900"/>
    </source>
</evidence>
<dbReference type="GO" id="GO:0046872">
    <property type="term" value="F:metal ion binding"/>
    <property type="evidence" value="ECO:0007669"/>
    <property type="project" value="UniProtKB-KW"/>
</dbReference>
<comment type="subunit">
    <text evidence="15">Oligomer of disulfide-linked homodimers.</text>
</comment>
<evidence type="ECO:0000256" key="6">
    <source>
        <dbReference type="ARBA" id="ARBA00022723"/>
    </source>
</evidence>
<dbReference type="CDD" id="cd08544">
    <property type="entry name" value="Reeler"/>
    <property type="match status" value="1"/>
</dbReference>
<evidence type="ECO:0000256" key="9">
    <source>
        <dbReference type="ARBA" id="ARBA00022833"/>
    </source>
</evidence>
<keyword evidence="11" id="KW-0130">Cell adhesion</keyword>
<evidence type="ECO:0000256" key="16">
    <source>
        <dbReference type="ARBA" id="ARBA00046064"/>
    </source>
</evidence>
<feature type="disulfide bond" evidence="17">
    <location>
        <begin position="2195"/>
        <end position="2205"/>
    </location>
</feature>
<dbReference type="GO" id="GO:0008236">
    <property type="term" value="F:serine-type peptidase activity"/>
    <property type="evidence" value="ECO:0007669"/>
    <property type="project" value="UniProtKB-KW"/>
</dbReference>
<dbReference type="InterPro" id="IPR002861">
    <property type="entry name" value="Reeler_dom"/>
</dbReference>
<evidence type="ECO:0000256" key="5">
    <source>
        <dbReference type="ARBA" id="ARBA00022670"/>
    </source>
</evidence>
<comment type="function">
    <text evidence="16">Extracellular matrix serine protease secreted by pioneer neurons that plays a role in layering of neurons in the cerebral cortex and cerebellum by coordinating cell positioning during neurodevelopment. Regulates microtubule function in neurons and neuronal migration. Binding to the extracellular domains of lipoprotein receptors VLDLR and LRP8/APOER2 induces tyrosine phosphorylation of DAB1 and modulation of TAU phosphorylation. Affects migration of sympathetic preganglionic neurons in the spinal cord, where it seems to act as a barrier to neuronal migration. Enzymatic activity is important for the modulation of cell adhesion.</text>
</comment>
<evidence type="ECO:0000313" key="18">
    <source>
        <dbReference type="EMBL" id="EKC23797.1"/>
    </source>
</evidence>
<evidence type="ECO:0000256" key="7">
    <source>
        <dbReference type="ARBA" id="ARBA00022801"/>
    </source>
</evidence>
<dbReference type="Gene3D" id="2.60.40.4060">
    <property type="entry name" value="Reeler domain"/>
    <property type="match status" value="1"/>
</dbReference>
<dbReference type="FunFam" id="2.60.120.260:FF:000003">
    <property type="entry name" value="Reelin"/>
    <property type="match status" value="3"/>
</dbReference>
<dbReference type="PROSITE" id="PS01186">
    <property type="entry name" value="EGF_2"/>
    <property type="match status" value="7"/>
</dbReference>
<accession>K1PII9</accession>
<evidence type="ECO:0000256" key="4">
    <source>
        <dbReference type="ARBA" id="ARBA00022530"/>
    </source>
</evidence>
<evidence type="ECO:0000256" key="10">
    <source>
        <dbReference type="ARBA" id="ARBA00022837"/>
    </source>
</evidence>
<dbReference type="GO" id="GO:0001764">
    <property type="term" value="P:neuron migration"/>
    <property type="evidence" value="ECO:0007669"/>
    <property type="project" value="InterPro"/>
</dbReference>
<dbReference type="InterPro" id="IPR042307">
    <property type="entry name" value="Reeler_sf"/>
</dbReference>
<dbReference type="PANTHER" id="PTHR11841">
    <property type="entry name" value="REELIN"/>
    <property type="match status" value="1"/>
</dbReference>
<evidence type="ECO:0000256" key="11">
    <source>
        <dbReference type="ARBA" id="ARBA00022889"/>
    </source>
</evidence>
<protein>
    <recommendedName>
        <fullName evidence="14">Reelin</fullName>
    </recommendedName>
</protein>
<evidence type="ECO:0000256" key="2">
    <source>
        <dbReference type="ARBA" id="ARBA00022473"/>
    </source>
</evidence>
<dbReference type="InterPro" id="IPR049419">
    <property type="entry name" value="Reelin_subrepeat-B"/>
</dbReference>
<dbReference type="PROSITE" id="PS50026">
    <property type="entry name" value="EGF_3"/>
    <property type="match status" value="1"/>
</dbReference>
<dbReference type="Pfam" id="PF23106">
    <property type="entry name" value="EGF_Teneurin"/>
    <property type="match status" value="3"/>
</dbReference>
<reference evidence="18" key="1">
    <citation type="journal article" date="2012" name="Nature">
        <title>The oyster genome reveals stress adaptation and complexity of shell formation.</title>
        <authorList>
            <person name="Zhang G."/>
            <person name="Fang X."/>
            <person name="Guo X."/>
            <person name="Li L."/>
            <person name="Luo R."/>
            <person name="Xu F."/>
            <person name="Yang P."/>
            <person name="Zhang L."/>
            <person name="Wang X."/>
            <person name="Qi H."/>
            <person name="Xiong Z."/>
            <person name="Que H."/>
            <person name="Xie Y."/>
            <person name="Holland P.W."/>
            <person name="Paps J."/>
            <person name="Zhu Y."/>
            <person name="Wu F."/>
            <person name="Chen Y."/>
            <person name="Wang J."/>
            <person name="Peng C."/>
            <person name="Meng J."/>
            <person name="Yang L."/>
            <person name="Liu J."/>
            <person name="Wen B."/>
            <person name="Zhang N."/>
            <person name="Huang Z."/>
            <person name="Zhu Q."/>
            <person name="Feng Y."/>
            <person name="Mount A."/>
            <person name="Hedgecock D."/>
            <person name="Xu Z."/>
            <person name="Liu Y."/>
            <person name="Domazet-Loso T."/>
            <person name="Du Y."/>
            <person name="Sun X."/>
            <person name="Zhang S."/>
            <person name="Liu B."/>
            <person name="Cheng P."/>
            <person name="Jiang X."/>
            <person name="Li J."/>
            <person name="Fan D."/>
            <person name="Wang W."/>
            <person name="Fu W."/>
            <person name="Wang T."/>
            <person name="Wang B."/>
            <person name="Zhang J."/>
            <person name="Peng Z."/>
            <person name="Li Y."/>
            <person name="Li N."/>
            <person name="Wang J."/>
            <person name="Chen M."/>
            <person name="He Y."/>
            <person name="Tan F."/>
            <person name="Song X."/>
            <person name="Zheng Q."/>
            <person name="Huang R."/>
            <person name="Yang H."/>
            <person name="Du X."/>
            <person name="Chen L."/>
            <person name="Yang M."/>
            <person name="Gaffney P.M."/>
            <person name="Wang S."/>
            <person name="Luo L."/>
            <person name="She Z."/>
            <person name="Ming Y."/>
            <person name="Huang W."/>
            <person name="Zhang S."/>
            <person name="Huang B."/>
            <person name="Zhang Y."/>
            <person name="Qu T."/>
            <person name="Ni P."/>
            <person name="Miao G."/>
            <person name="Wang J."/>
            <person name="Wang Q."/>
            <person name="Steinberg C.E."/>
            <person name="Wang H."/>
            <person name="Li N."/>
            <person name="Qian L."/>
            <person name="Zhang G."/>
            <person name="Li Y."/>
            <person name="Yang H."/>
            <person name="Liu X."/>
            <person name="Wang J."/>
            <person name="Yin Y."/>
            <person name="Wang J."/>
        </authorList>
    </citation>
    <scope>NUCLEOTIDE SEQUENCE [LARGE SCALE GENOMIC DNA]</scope>
    <source>
        <strain evidence="18">05x7-T-G4-1.051#20</strain>
    </source>
</reference>
<sequence>MRHDSDKSMESMILRLLLVVLSLDLTFTYQPYVAPFFFMCNFHGNVNELGIDNGEVALSVSIEGNPELYRPGKLYNVTITSSVNFDGFFLTGLYTLTSEARARMQGLGFFDNRGAGNNLMCSIVHSQVNPEPQHRLTFTWMAPASGTGCVSFLATGTLRNQLLFKDTTVLQMCEEGAPTTSPLRPELAILHGNGIIMRDDFDSSPDVNILVWNEVAGANISRDCGHVMYGDSSWLCQRYGQRKLVTVPMNTSTASIIQFALSAGRCEVHNSADNEITVSYGLQGCTVWTAIDSIRLPSSLTEVHLVYLPKEARAEGVCLKWEQMSNTTTTTETIPVTTEPMTTESMTSESTTSESTTSESTTTESTTTESTTTKPTTTKPTTTEPMTYPPTTTQILTTTEKLTTTTELWFRWDIADEGQPDFNSCWGIDNVLVVNTAERPTRLVENFDPIDPSNWLFFPGGNIRQKCRSEENSMFFNMENQTLNYVVSRDLDLSVPDVTPDLMLEEQFESKRQPGWDISGGRVDVICGVLYHANSMVFDGAGARRACTPYLDTRLAGNLRFYFGFGSGRCQALDTWESNVYVYIEDSHAHKPVLLNLTSEDYKESRLLSLPINGHQRQSKARICWEQKHHRGVDLDVWAIDGVQVLPHFPRRSGVTKMVQFDLTLNCGTNTSRNDVDLQASTDFGKSWFTVHEPCIGSNCGGKHQPVTSEYESEDFINWKRVTSPLPFVALVPHVRFRWSGKNQQKPNWALDNVFIGDCEAGCHGNGQCTRTGCRCDFGYTGLTCDLPVVPHLTTMMEQFVDDSSLNTNNALHIKGASLSFRCGVLSSGKSLVFDKDGPRRLVTTDLNTTDDRYLQFFIRIGSNSMTSQCPPPRQQRESVMLDFSCDGGLTWELIKIFDDIREPQSDIVMLPDEARGPACMFRWWQPFHSGEGRDLWAIDGISINNHLFNTINLDMANYQNDTRHVVANLGTLSQSYCGSRPSMSFIEPYQSREMRYIETKPVHVGPTYIVQFELVMACRNMYSMNRANFLYLEYSTDHGLSWRLVEEPCFPPTTCQSYTEGTVYQPSKFQKWRQVTVPMPSSSWGHIVSLRLRQSDWGPLDTWAVSRLYVGQHCPQHCSGHGRCEEGVCRCDTGFTGSSCQPRRRIEETMQADFGIRYEPDSDFVDIWGGEVIGGDKGCGTLLSGETLYFSGNGAREAQTKDLNTKNEDYIAFYLRIGGGLPDCSGRETTDEGVVLQYSTDGGNTWKLLRDMIPEKFRKPEFVHVVLPEDARSSMTRFRWWQPSHSGGGTDQWALDDIRVGHYERRRQIHDDFNNQLNAIDNGVWSTITEGILGKYCQNRDRALILANQQNDKYVVTKDLALETDDVIQFRVNVGCSNQFRWDHTVMLDYSHDGGQTWHLLEDPCYQENECDGRYTEGTIYYSGPHGSWQTVVIPVTEKLAMHPVMLRWWQQGGYPFNFGLDDVYVGPPCEENCHRNGVCDGSGCVCDDGFQDPDCGFLATSPYGMSDWFDNHHEPSDVWRRIMGGKLGLGCGVVDYGNSLHFSGDGTREAVTVPLNTTYLRMLQFVLKIGGNGDGFSCITPRGRNEGVIVDYSTDNEVTWHVLKVVEPRVHNFSTESVTLELPQDAKTERTIFRWWQPLGYGGVHRAEWGLDSVIIGVNETNRESFQDDFALMVPDPHHWLLTESAVPRITCNSVGNALGFSRDKDLRFAETMDFRITPSTFLQFDIAMACDSLYGALYGVMLEYSVDMGQTWHPVVHQCAPPNFQCSGYHLSSEYMSDQHKNWTRVTLYMPPGAVSPATRLRWKQQNKTPRGNVWALDNVYLGSGCPWLCSGHGYCREGACICDQGFGGPHCDPIQPLPMMLRDDFNGEVLNNRNWKEIYGGEPSDMCGIVVSGNSLLFHKNHLRMVVSDDIDTQMLTGVEFYFKYGCNDRDTDWPRAQSVLFQYSTNGGIIWNLIKEIHYSDTSKVRLFSLDLPDSAKSAAVRFRFWQPENQGDMRSTWSVDNLYIGKMPASPSMMSDDFDSQTMSDSWLFINEGKVNNYCEHNIRQDTTNSGHSALVFGNTGSRGERYVETKDLSVGPMSELQFDINVGCESDPTEDYPVRVEYSPNGGKTWHALVSNCALTSSAWCFDVDTPTTVYYGGTSKYWRRVIVPLDNVYICGSLRFRWYQGFTAEDHYAPEWAIDNVFIGMACMDYCQGHGACSNTMMCTCDQNRHGDSCVTSIPLPTHLSDDFETSADGQSSVRGQLIRENDVNETKWWMQSGGEISNECGKLISGDTLHFKHNGERMLVSTDLDLSTVSIIQFFIRLGCGRHPPDTSSFPVYLQYSANAGVNWNSIEQFDFNKYSNVPKYYALHVPPEARTNSTRVRWWQPSVNGTFPEEWAIDQVFIGGDMNGVTPLGDDFHLPKETSWLVYPGATIEPVCNSPQKAIHFNGDTGIRYAMSGDVTVDEESFLQFEVAMGCVSNRECYNIGIEFSRDFGNTWELLQKPCLPSDVDCGRFNPGTTLVSDVHTGWHRVTIPLPYYSRGKAIRFRWIQPTGYGKKQNWAVSRLYIGKGCPLKCNGHGKCTEGGCICDDGWQGLNCSEPVSSLPTYLYDSFDPDINGSQWLKVVGAQTLPPCKVMAAGNALHFSGGCSRLLISRDLDLRHAVYVQFVFLFGCTAGPVTRNQGVLVDYSTDGGITWMPITELYYTLYRTPKFLSLKLPEKAKDNGVRLRWWQPLHGGHPMGDWSIDNVRIGGEDSNPTEFMSDFSGPLDYQSWMRDDNVAGDSTYCNEAHVAHGTTQTKENSVLETREVGIENDFVLEYELNVGCGHTFNKSSPPVHLEYSTDNGVTWSHLSPQCLPKDPECNGGLHMGSVYHSEPMGMWRRFSHTLSGLPVSNATRFRWTQKADGNTGPSHEWGIREIYVGKACSEHCNGHGSCRYPFCTCDQGYSGPDCLYDRFPNPTYLKDNFESSSFDKTKWSLVEGGELGKPCENLAEGSAAVFTGSNYRQLVTIDLDLRNTRFVQFIGSLGGVDVDPTCFTPQSPEHSVILQYSNNGGITWDDLHVMDFTTYKRPRQEYVLLPQSARTKNTRLRWWQPLNRKWSQTGPQWAIDNVLIGGNEINPSHMQVSFDDSIQSDAPCEFNPHGEIKDNVCTKGDSSIVWEEGKGNRSFTTGQLIVQEGFMLQFKIAVGCSGVADNCADYAPVYLEYNKDPGSDRWDLVRPLCLPDHAYLSECQPRHYHSPSIFTHHTHPSWTLVTIPLTEKTFSSTTRFRWIQDTQSSVGISWALDDIYVGESCPELCHSRGTCLNGKCFCERGYFGITWDDLHVMDFTTYKRPRQEYVLLPQSARTKNTRLRWWQPLNRKWSQTGPQWAIDNVLIGGNEINPSHMQVSFDDSIQSDAPWEFNPHGEIKDNVCTKGDSSIVWEEGKGNRSFTTGQLIVQEGFMLQFKIAVGCSGVADNCANYAPVYLEYNKDPGSDRWDLVRPLCLPDHAYLSECQPRHYHSPSIFTHHTHPTWTLVTIPLTEKTFSSTTRFRWIQDTQSSVGISWALDDIYVGESCPELCHSRGTCLNGKCFCERGYFGKKCLPQPGSLIRTMYDSFEGGIFSFYWESVSGGGIGFGCGALRPFAHGKTLYFNGCGHREARTVEMDLRNAKKLMFVLQIGCHDQTSTCNILSSNGSYSGVLLQYTINKGAEWKLLSRHDAEEYLLPKRAAYDLPNDAKKDGVQFRWWQPVHRKTGYDQWAIDQVEVIQ</sequence>
<dbReference type="PANTHER" id="PTHR11841:SF1">
    <property type="entry name" value="REELIN"/>
    <property type="match status" value="1"/>
</dbReference>
<dbReference type="InterPro" id="IPR000742">
    <property type="entry name" value="EGF"/>
</dbReference>
<evidence type="ECO:0000256" key="8">
    <source>
        <dbReference type="ARBA" id="ARBA00022825"/>
    </source>
</evidence>
<dbReference type="SMART" id="SM00181">
    <property type="entry name" value="EGF"/>
    <property type="match status" value="9"/>
</dbReference>
<name>K1PII9_MAGGI</name>
<dbReference type="GO" id="GO:0070325">
    <property type="term" value="F:lipoprotein particle receptor binding"/>
    <property type="evidence" value="ECO:0007669"/>
    <property type="project" value="InterPro"/>
</dbReference>
<evidence type="ECO:0000256" key="15">
    <source>
        <dbReference type="ARBA" id="ARBA00044961"/>
    </source>
</evidence>
<evidence type="ECO:0000256" key="17">
    <source>
        <dbReference type="PROSITE-ProRule" id="PRU00076"/>
    </source>
</evidence>
<organism evidence="18">
    <name type="scientific">Magallana gigas</name>
    <name type="common">Pacific oyster</name>
    <name type="synonym">Crassostrea gigas</name>
    <dbReference type="NCBI Taxonomy" id="29159"/>
    <lineage>
        <taxon>Eukaryota</taxon>
        <taxon>Metazoa</taxon>
        <taxon>Spiralia</taxon>
        <taxon>Lophotrochozoa</taxon>
        <taxon>Mollusca</taxon>
        <taxon>Bivalvia</taxon>
        <taxon>Autobranchia</taxon>
        <taxon>Pteriomorphia</taxon>
        <taxon>Ostreida</taxon>
        <taxon>Ostreoidea</taxon>
        <taxon>Ostreidae</taxon>
        <taxon>Magallana</taxon>
    </lineage>
</organism>
<dbReference type="PROSITE" id="PS00022">
    <property type="entry name" value="EGF_1"/>
    <property type="match status" value="5"/>
</dbReference>
<keyword evidence="6" id="KW-0479">Metal-binding</keyword>
<comment type="subcellular location">
    <subcellularLocation>
        <location evidence="1">Secreted</location>
        <location evidence="1">Extracellular space</location>
        <location evidence="1">Extracellular matrix</location>
    </subcellularLocation>
</comment>
<dbReference type="EMBL" id="JH818604">
    <property type="protein sequence ID" value="EKC23797.1"/>
    <property type="molecule type" value="Genomic_DNA"/>
</dbReference>
<keyword evidence="7" id="KW-0378">Hydrolase</keyword>
<keyword evidence="2" id="KW-0217">Developmental protein</keyword>
<dbReference type="PROSITE" id="PS51019">
    <property type="entry name" value="REELIN"/>
    <property type="match status" value="1"/>
</dbReference>
<gene>
    <name evidence="18" type="ORF">CGI_10010439</name>
</gene>
<comment type="similarity">
    <text evidence="13">Belongs to the reelin family.</text>
</comment>
<dbReference type="Pfam" id="PF21471">
    <property type="entry name" value="Reelin_subrepeat-B"/>
    <property type="match status" value="20"/>
</dbReference>
<keyword evidence="9" id="KW-0862">Zinc</keyword>